<dbReference type="Proteomes" id="UP001219525">
    <property type="component" value="Unassembled WGS sequence"/>
</dbReference>
<sequence length="133" mass="14709">MSSSWYRVHRIMLDTATGRGRARSLCAKKSARSSSEKSSELESVLEAEDSDESEAELSKSSSILARVEIWRRRVYEKRKAYLSRENRYIYFRSIAAPTFRTGCGHGSTQCGGTRTGSAPTGCTGSAPGCRDRT</sequence>
<evidence type="ECO:0000313" key="3">
    <source>
        <dbReference type="Proteomes" id="UP001219525"/>
    </source>
</evidence>
<proteinExistence type="predicted"/>
<accession>A0AAD6VSA1</accession>
<evidence type="ECO:0000313" key="2">
    <source>
        <dbReference type="EMBL" id="KAJ7220463.1"/>
    </source>
</evidence>
<name>A0AAD6VSA1_9AGAR</name>
<keyword evidence="3" id="KW-1185">Reference proteome</keyword>
<reference evidence="2" key="1">
    <citation type="submission" date="2023-03" db="EMBL/GenBank/DDBJ databases">
        <title>Massive genome expansion in bonnet fungi (Mycena s.s.) driven by repeated elements and novel gene families across ecological guilds.</title>
        <authorList>
            <consortium name="Lawrence Berkeley National Laboratory"/>
            <person name="Harder C.B."/>
            <person name="Miyauchi S."/>
            <person name="Viragh M."/>
            <person name="Kuo A."/>
            <person name="Thoen E."/>
            <person name="Andreopoulos B."/>
            <person name="Lu D."/>
            <person name="Skrede I."/>
            <person name="Drula E."/>
            <person name="Henrissat B."/>
            <person name="Morin E."/>
            <person name="Kohler A."/>
            <person name="Barry K."/>
            <person name="LaButti K."/>
            <person name="Morin E."/>
            <person name="Salamov A."/>
            <person name="Lipzen A."/>
            <person name="Mereny Z."/>
            <person name="Hegedus B."/>
            <person name="Baldrian P."/>
            <person name="Stursova M."/>
            <person name="Weitz H."/>
            <person name="Taylor A."/>
            <person name="Grigoriev I.V."/>
            <person name="Nagy L.G."/>
            <person name="Martin F."/>
            <person name="Kauserud H."/>
        </authorList>
    </citation>
    <scope>NUCLEOTIDE SEQUENCE</scope>
    <source>
        <strain evidence="2">9144</strain>
    </source>
</reference>
<dbReference type="AlphaFoldDB" id="A0AAD6VSA1"/>
<feature type="region of interest" description="Disordered" evidence="1">
    <location>
        <begin position="24"/>
        <end position="59"/>
    </location>
</feature>
<dbReference type="EMBL" id="JARJCW010000009">
    <property type="protein sequence ID" value="KAJ7220463.1"/>
    <property type="molecule type" value="Genomic_DNA"/>
</dbReference>
<protein>
    <submittedName>
        <fullName evidence="2">Uncharacterized protein</fullName>
    </submittedName>
</protein>
<feature type="compositionally biased region" description="Polar residues" evidence="1">
    <location>
        <begin position="106"/>
        <end position="123"/>
    </location>
</feature>
<comment type="caution">
    <text evidence="2">The sequence shown here is derived from an EMBL/GenBank/DDBJ whole genome shotgun (WGS) entry which is preliminary data.</text>
</comment>
<evidence type="ECO:0000256" key="1">
    <source>
        <dbReference type="SAM" id="MobiDB-lite"/>
    </source>
</evidence>
<organism evidence="2 3">
    <name type="scientific">Mycena pura</name>
    <dbReference type="NCBI Taxonomy" id="153505"/>
    <lineage>
        <taxon>Eukaryota</taxon>
        <taxon>Fungi</taxon>
        <taxon>Dikarya</taxon>
        <taxon>Basidiomycota</taxon>
        <taxon>Agaricomycotina</taxon>
        <taxon>Agaricomycetes</taxon>
        <taxon>Agaricomycetidae</taxon>
        <taxon>Agaricales</taxon>
        <taxon>Marasmiineae</taxon>
        <taxon>Mycenaceae</taxon>
        <taxon>Mycena</taxon>
    </lineage>
</organism>
<feature type="compositionally biased region" description="Acidic residues" evidence="1">
    <location>
        <begin position="43"/>
        <end position="55"/>
    </location>
</feature>
<feature type="region of interest" description="Disordered" evidence="1">
    <location>
        <begin position="105"/>
        <end position="133"/>
    </location>
</feature>
<gene>
    <name evidence="2" type="ORF">GGX14DRAFT_388897</name>
</gene>